<dbReference type="EMBL" id="OBDO01000001">
    <property type="protein sequence ID" value="SNX94495.1"/>
    <property type="molecule type" value="Genomic_DNA"/>
</dbReference>
<gene>
    <name evidence="1" type="ORF">SAMN06893097_101289</name>
</gene>
<sequence>MDEYPDLAAGYGAFVADVVQQVAPGAPADQR</sequence>
<organism evidence="1 2">
    <name type="scientific">Geodermatophilus sabuli</name>
    <dbReference type="NCBI Taxonomy" id="1564158"/>
    <lineage>
        <taxon>Bacteria</taxon>
        <taxon>Bacillati</taxon>
        <taxon>Actinomycetota</taxon>
        <taxon>Actinomycetes</taxon>
        <taxon>Geodermatophilales</taxon>
        <taxon>Geodermatophilaceae</taxon>
        <taxon>Geodermatophilus</taxon>
    </lineage>
</organism>
<evidence type="ECO:0000313" key="2">
    <source>
        <dbReference type="Proteomes" id="UP000219514"/>
    </source>
</evidence>
<dbReference type="Proteomes" id="UP000219514">
    <property type="component" value="Unassembled WGS sequence"/>
</dbReference>
<evidence type="ECO:0000313" key="1">
    <source>
        <dbReference type="EMBL" id="SNX94495.1"/>
    </source>
</evidence>
<accession>A0A285E645</accession>
<keyword evidence="2" id="KW-1185">Reference proteome</keyword>
<protein>
    <submittedName>
        <fullName evidence="1">Uncharacterized protein</fullName>
    </submittedName>
</protein>
<reference evidence="1 2" key="1">
    <citation type="submission" date="2017-09" db="EMBL/GenBank/DDBJ databases">
        <authorList>
            <person name="Ehlers B."/>
            <person name="Leendertz F.H."/>
        </authorList>
    </citation>
    <scope>NUCLEOTIDE SEQUENCE [LARGE SCALE GENOMIC DNA]</scope>
    <source>
        <strain evidence="1 2">DSM 46844</strain>
    </source>
</reference>
<dbReference type="AlphaFoldDB" id="A0A285E645"/>
<name>A0A285E645_9ACTN</name>
<proteinExistence type="predicted"/>